<evidence type="ECO:0000313" key="2">
    <source>
        <dbReference type="EMBL" id="KAH3828577.1"/>
    </source>
</evidence>
<evidence type="ECO:0000313" key="3">
    <source>
        <dbReference type="Proteomes" id="UP000828390"/>
    </source>
</evidence>
<organism evidence="2 3">
    <name type="scientific">Dreissena polymorpha</name>
    <name type="common">Zebra mussel</name>
    <name type="synonym">Mytilus polymorpha</name>
    <dbReference type="NCBI Taxonomy" id="45954"/>
    <lineage>
        <taxon>Eukaryota</taxon>
        <taxon>Metazoa</taxon>
        <taxon>Spiralia</taxon>
        <taxon>Lophotrochozoa</taxon>
        <taxon>Mollusca</taxon>
        <taxon>Bivalvia</taxon>
        <taxon>Autobranchia</taxon>
        <taxon>Heteroconchia</taxon>
        <taxon>Euheterodonta</taxon>
        <taxon>Imparidentia</taxon>
        <taxon>Neoheterodontei</taxon>
        <taxon>Myida</taxon>
        <taxon>Dreissenoidea</taxon>
        <taxon>Dreissenidae</taxon>
        <taxon>Dreissena</taxon>
    </lineage>
</organism>
<comment type="caution">
    <text evidence="2">The sequence shown here is derived from an EMBL/GenBank/DDBJ whole genome shotgun (WGS) entry which is preliminary data.</text>
</comment>
<protein>
    <recommendedName>
        <fullName evidence="4">CCHC-type domain-containing protein</fullName>
    </recommendedName>
</protein>
<name>A0A9D4K1D9_DREPO</name>
<evidence type="ECO:0008006" key="4">
    <source>
        <dbReference type="Google" id="ProtNLM"/>
    </source>
</evidence>
<evidence type="ECO:0000256" key="1">
    <source>
        <dbReference type="SAM" id="MobiDB-lite"/>
    </source>
</evidence>
<reference evidence="2" key="1">
    <citation type="journal article" date="2019" name="bioRxiv">
        <title>The Genome of the Zebra Mussel, Dreissena polymorpha: A Resource for Invasive Species Research.</title>
        <authorList>
            <person name="McCartney M.A."/>
            <person name="Auch B."/>
            <person name="Kono T."/>
            <person name="Mallez S."/>
            <person name="Zhang Y."/>
            <person name="Obille A."/>
            <person name="Becker A."/>
            <person name="Abrahante J.E."/>
            <person name="Garbe J."/>
            <person name="Badalamenti J.P."/>
            <person name="Herman A."/>
            <person name="Mangelson H."/>
            <person name="Liachko I."/>
            <person name="Sullivan S."/>
            <person name="Sone E.D."/>
            <person name="Koren S."/>
            <person name="Silverstein K.A.T."/>
            <person name="Beckman K.B."/>
            <person name="Gohl D.M."/>
        </authorList>
    </citation>
    <scope>NUCLEOTIDE SEQUENCE</scope>
    <source>
        <strain evidence="2">Duluth1</strain>
        <tissue evidence="2">Whole animal</tissue>
    </source>
</reference>
<dbReference type="EMBL" id="JAIWYP010000005">
    <property type="protein sequence ID" value="KAH3828577.1"/>
    <property type="molecule type" value="Genomic_DNA"/>
</dbReference>
<dbReference type="Proteomes" id="UP000828390">
    <property type="component" value="Unassembled WGS sequence"/>
</dbReference>
<sequence length="341" mass="38391">MMTVLHMPALTGDSLRTESMERTVKAQGKRGCSMQGVVNVLMKNGVSDTDIEWLASGPPGSSQYDVTFKTKDKCISFLNRIQMQSSVSHQGVQYRFVKYGKQIVSCRIHWLPAFVNDKVIADIFEKFGTVMSVEYDSLKIGDFSTHSGVRVVTVECDRVQQESIPHIIQFECGTRALITMRGRQPLCLYCQGVGHVRNTCPQNINAIFKEKVSVSENNKDNTPEKKTDGEKQTDGEKRKETEKHTDQPEQKKIDDEGFETVGSKKKGKSQGRKKNGENIQEIDVETEVRGSKRGRKADSNEDMTPMPKNKFKVLDIDPDDLEEHPLVIDLDSQDLVMTPAE</sequence>
<dbReference type="AlphaFoldDB" id="A0A9D4K1D9"/>
<gene>
    <name evidence="2" type="ORF">DPMN_130559</name>
</gene>
<reference evidence="2" key="2">
    <citation type="submission" date="2020-11" db="EMBL/GenBank/DDBJ databases">
        <authorList>
            <person name="McCartney M.A."/>
            <person name="Auch B."/>
            <person name="Kono T."/>
            <person name="Mallez S."/>
            <person name="Becker A."/>
            <person name="Gohl D.M."/>
            <person name="Silverstein K.A.T."/>
            <person name="Koren S."/>
            <person name="Bechman K.B."/>
            <person name="Herman A."/>
            <person name="Abrahante J.E."/>
            <person name="Garbe J."/>
        </authorList>
    </citation>
    <scope>NUCLEOTIDE SEQUENCE</scope>
    <source>
        <strain evidence="2">Duluth1</strain>
        <tissue evidence="2">Whole animal</tissue>
    </source>
</reference>
<feature type="region of interest" description="Disordered" evidence="1">
    <location>
        <begin position="215"/>
        <end position="312"/>
    </location>
</feature>
<feature type="compositionally biased region" description="Basic residues" evidence="1">
    <location>
        <begin position="263"/>
        <end position="273"/>
    </location>
</feature>
<keyword evidence="3" id="KW-1185">Reference proteome</keyword>
<feature type="compositionally biased region" description="Basic and acidic residues" evidence="1">
    <location>
        <begin position="215"/>
        <end position="255"/>
    </location>
</feature>
<proteinExistence type="predicted"/>
<accession>A0A9D4K1D9</accession>